<accession>A0A318S9X4</accession>
<keyword evidence="2" id="KW-1185">Reference proteome</keyword>
<organism evidence="1 2">
    <name type="scientific">Deinococcus yavapaiensis KR-236</name>
    <dbReference type="NCBI Taxonomy" id="694435"/>
    <lineage>
        <taxon>Bacteria</taxon>
        <taxon>Thermotogati</taxon>
        <taxon>Deinococcota</taxon>
        <taxon>Deinococci</taxon>
        <taxon>Deinococcales</taxon>
        <taxon>Deinococcaceae</taxon>
        <taxon>Deinococcus</taxon>
    </lineage>
</organism>
<proteinExistence type="predicted"/>
<dbReference type="RefSeq" id="WP_110885554.1">
    <property type="nucleotide sequence ID" value="NZ_QJSX01000003.1"/>
</dbReference>
<dbReference type="Proteomes" id="UP000248326">
    <property type="component" value="Unassembled WGS sequence"/>
</dbReference>
<protein>
    <recommendedName>
        <fullName evidence="3">Arginase family protein</fullName>
    </recommendedName>
</protein>
<gene>
    <name evidence="1" type="ORF">DES52_1037</name>
</gene>
<dbReference type="AlphaFoldDB" id="A0A318S9X4"/>
<dbReference type="EMBL" id="QJSX01000003">
    <property type="protein sequence ID" value="PYE55178.1"/>
    <property type="molecule type" value="Genomic_DNA"/>
</dbReference>
<evidence type="ECO:0000313" key="1">
    <source>
        <dbReference type="EMBL" id="PYE55178.1"/>
    </source>
</evidence>
<name>A0A318S9X4_9DEIO</name>
<reference evidence="1 2" key="1">
    <citation type="submission" date="2018-06" db="EMBL/GenBank/DDBJ databases">
        <title>Genomic Encyclopedia of Type Strains, Phase IV (KMG-IV): sequencing the most valuable type-strain genomes for metagenomic binning, comparative biology and taxonomic classification.</title>
        <authorList>
            <person name="Goeker M."/>
        </authorList>
    </citation>
    <scope>NUCLEOTIDE SEQUENCE [LARGE SCALE GENOMIC DNA]</scope>
    <source>
        <strain evidence="1 2">DSM 18048</strain>
    </source>
</reference>
<sequence length="225" mass="25757">MLLSVDWDYYSGTVEHTFDAPIWGSRDREEDRVEAWRARARKRGGADWEVLAEDFPLHGDPTGLSRYMGRPTFVAWSHASAWAWLERFPRREVVNFDSHHDLYSSSGDPERVRPGNWAGLALKRQLVTRYTCVYPAWHENVRVAEGFDLGRTRGEIEQARPDVAPFVALSRGDALPPAESVEAVLLVQSPSWTNPAHDDVFLDLASRLDAEELTAPYRRSFNERF</sequence>
<evidence type="ECO:0008006" key="3">
    <source>
        <dbReference type="Google" id="ProtNLM"/>
    </source>
</evidence>
<comment type="caution">
    <text evidence="1">The sequence shown here is derived from an EMBL/GenBank/DDBJ whole genome shotgun (WGS) entry which is preliminary data.</text>
</comment>
<evidence type="ECO:0000313" key="2">
    <source>
        <dbReference type="Proteomes" id="UP000248326"/>
    </source>
</evidence>
<dbReference type="OrthoDB" id="65586at2"/>